<dbReference type="EMBL" id="MCFH01000008">
    <property type="protein sequence ID" value="ORX56020.1"/>
    <property type="molecule type" value="Genomic_DNA"/>
</dbReference>
<dbReference type="SMART" id="SM00249">
    <property type="entry name" value="PHD"/>
    <property type="match status" value="1"/>
</dbReference>
<feature type="compositionally biased region" description="Basic and acidic residues" evidence="5">
    <location>
        <begin position="450"/>
        <end position="468"/>
    </location>
</feature>
<accession>A0A1Y1VH88</accession>
<dbReference type="PANTHER" id="PTHR14296:SF3">
    <property type="entry name" value="DIKAR, ISOFORM F"/>
    <property type="match status" value="1"/>
</dbReference>
<feature type="region of interest" description="Disordered" evidence="5">
    <location>
        <begin position="561"/>
        <end position="588"/>
    </location>
</feature>
<gene>
    <name evidence="7" type="ORF">BCR36DRAFT_280672</name>
</gene>
<evidence type="ECO:0000256" key="2">
    <source>
        <dbReference type="ARBA" id="ARBA00022771"/>
    </source>
</evidence>
<dbReference type="GO" id="GO:0008270">
    <property type="term" value="F:zinc ion binding"/>
    <property type="evidence" value="ECO:0007669"/>
    <property type="project" value="UniProtKB-KW"/>
</dbReference>
<keyword evidence="3" id="KW-0862">Zinc</keyword>
<feature type="compositionally biased region" description="Low complexity" evidence="5">
    <location>
        <begin position="652"/>
        <end position="667"/>
    </location>
</feature>
<dbReference type="InterPro" id="IPR028938">
    <property type="entry name" value="Rsf1-like"/>
</dbReference>
<feature type="region of interest" description="Disordered" evidence="5">
    <location>
        <begin position="448"/>
        <end position="471"/>
    </location>
</feature>
<keyword evidence="2" id="KW-0863">Zinc-finger</keyword>
<keyword evidence="1" id="KW-0479">Metal-binding</keyword>
<evidence type="ECO:0000313" key="8">
    <source>
        <dbReference type="Proteomes" id="UP000193719"/>
    </source>
</evidence>
<evidence type="ECO:0000256" key="3">
    <source>
        <dbReference type="ARBA" id="ARBA00022833"/>
    </source>
</evidence>
<proteinExistence type="predicted"/>
<reference evidence="7 8" key="1">
    <citation type="submission" date="2016-08" db="EMBL/GenBank/DDBJ databases">
        <title>Genomes of anaerobic fungi encode conserved fungal cellulosomes for biomass hydrolysis.</title>
        <authorList>
            <consortium name="DOE Joint Genome Institute"/>
            <person name="Haitjema C.H."/>
            <person name="Gilmore S.P."/>
            <person name="Henske J.K."/>
            <person name="Solomon K.V."/>
            <person name="De Groot R."/>
            <person name="Kuo A."/>
            <person name="Mondo S.J."/>
            <person name="Salamov A.A."/>
            <person name="Labutti K."/>
            <person name="Zhao Z."/>
            <person name="Chiniquy J."/>
            <person name="Barry K."/>
            <person name="Brewer H.M."/>
            <person name="Purvine S.O."/>
            <person name="Wright A.T."/>
            <person name="Boxma B."/>
            <person name="Van Alen T."/>
            <person name="Hackstein J.H."/>
            <person name="Baker S.E."/>
            <person name="Grigoriev I.V."/>
            <person name="O'Malley M.A."/>
        </authorList>
    </citation>
    <scope>NUCLEOTIDE SEQUENCE [LARGE SCALE GENOMIC DNA]</scope>
    <source>
        <strain evidence="8">finn</strain>
    </source>
</reference>
<dbReference type="OrthoDB" id="303107at2759"/>
<name>A0A1Y1VH88_9FUNG</name>
<dbReference type="Gene3D" id="3.30.40.10">
    <property type="entry name" value="Zinc/RING finger domain, C3HC4 (zinc finger)"/>
    <property type="match status" value="1"/>
</dbReference>
<evidence type="ECO:0000256" key="4">
    <source>
        <dbReference type="SAM" id="Coils"/>
    </source>
</evidence>
<evidence type="ECO:0000313" key="7">
    <source>
        <dbReference type="EMBL" id="ORX56020.1"/>
    </source>
</evidence>
<dbReference type="InterPro" id="IPR001965">
    <property type="entry name" value="Znf_PHD"/>
</dbReference>
<evidence type="ECO:0000256" key="5">
    <source>
        <dbReference type="SAM" id="MobiDB-lite"/>
    </source>
</evidence>
<dbReference type="STRING" id="1754191.A0A1Y1VH88"/>
<feature type="domain" description="Zinc finger PHD-type" evidence="6">
    <location>
        <begin position="364"/>
        <end position="429"/>
    </location>
</feature>
<dbReference type="InterPro" id="IPR013083">
    <property type="entry name" value="Znf_RING/FYVE/PHD"/>
</dbReference>
<feature type="coiled-coil region" evidence="4">
    <location>
        <begin position="269"/>
        <end position="348"/>
    </location>
</feature>
<dbReference type="GO" id="GO:0006355">
    <property type="term" value="P:regulation of DNA-templated transcription"/>
    <property type="evidence" value="ECO:0007669"/>
    <property type="project" value="InterPro"/>
</dbReference>
<keyword evidence="4" id="KW-0175">Coiled coil</keyword>
<organism evidence="7 8">
    <name type="scientific">Piromyces finnis</name>
    <dbReference type="NCBI Taxonomy" id="1754191"/>
    <lineage>
        <taxon>Eukaryota</taxon>
        <taxon>Fungi</taxon>
        <taxon>Fungi incertae sedis</taxon>
        <taxon>Chytridiomycota</taxon>
        <taxon>Chytridiomycota incertae sedis</taxon>
        <taxon>Neocallimastigomycetes</taxon>
        <taxon>Neocallimastigales</taxon>
        <taxon>Neocallimastigaceae</taxon>
        <taxon>Piromyces</taxon>
    </lineage>
</organism>
<dbReference type="GO" id="GO:0031213">
    <property type="term" value="C:RSF complex"/>
    <property type="evidence" value="ECO:0007669"/>
    <property type="project" value="InterPro"/>
</dbReference>
<protein>
    <recommendedName>
        <fullName evidence="6">Zinc finger PHD-type domain-containing protein</fullName>
    </recommendedName>
</protein>
<dbReference type="SUPFAM" id="SSF57903">
    <property type="entry name" value="FYVE/PHD zinc finger"/>
    <property type="match status" value="1"/>
</dbReference>
<evidence type="ECO:0000259" key="6">
    <source>
        <dbReference type="SMART" id="SM00249"/>
    </source>
</evidence>
<dbReference type="Proteomes" id="UP000193719">
    <property type="component" value="Unassembled WGS sequence"/>
</dbReference>
<dbReference type="AlphaFoldDB" id="A0A1Y1VH88"/>
<feature type="region of interest" description="Disordered" evidence="5">
    <location>
        <begin position="614"/>
        <end position="667"/>
    </location>
</feature>
<dbReference type="InterPro" id="IPR011011">
    <property type="entry name" value="Znf_FYVE_PHD"/>
</dbReference>
<sequence>MEIPEDLEITLQEIRSQWEFASICQFLNLFYNAVGLESFDTDEFETDLVTGKSNANIIKLQMKLLKSLTGLNNILLDNYQNLIIKEYKKHNLDCSITEKLDFFDLPIREKIMILYNLCEWQFENADNFRARITEEDQQTWRVDPIGYDQKGNKYWLFDDNRLYKELPEVIAKPKPRKGKRRHRRDTTENLSNSPAMKQNRWQLVCLTSEDWNNFPKQFENSKYQIEKDFYEFVTTYIIPKVLDALKSKEKKRRLQEAIVHRKRSSRIQMKEIEKFEKERKAELERLRKEEELKIKREEEKRRKEEERLRQIQLERERRIKEREEKIRLKEEQKQKEREEQMLREMRCRRNEEGPGINGEPFEFKCICNNNEIDIEHNEVPLIVCEQCNVWMHIPCLAMKLLRFTEQPLLLYEDDIEDWKRILFICPRCKAKELNIDYDKVINKKKRGRPKLSEEEIQRKKQENSENKKQIRKRRKITDENGVVFIINDGISNSDTSASNSNNIILDSNDQPIKLSKYKLKKLEETPEEKAERERLKQERKELRRKLRLEKKLQLKLERREQRRKERLERKEQEKLQKKMEREKLRQEKKEKLQMEKLIEKMKKRNLVVFGPVGPDGQPPLLVPNQLRQHRPKVKKQSLSKDNDQLLGNNYNSISSSVTTSVLSEGSV</sequence>
<feature type="compositionally biased region" description="Basic residues" evidence="5">
    <location>
        <begin position="627"/>
        <end position="637"/>
    </location>
</feature>
<reference evidence="7 8" key="2">
    <citation type="submission" date="2016-08" db="EMBL/GenBank/DDBJ databases">
        <title>Pervasive Adenine N6-methylation of Active Genes in Fungi.</title>
        <authorList>
            <consortium name="DOE Joint Genome Institute"/>
            <person name="Mondo S.J."/>
            <person name="Dannebaum R.O."/>
            <person name="Kuo R.C."/>
            <person name="Labutti K."/>
            <person name="Haridas S."/>
            <person name="Kuo A."/>
            <person name="Salamov A."/>
            <person name="Ahrendt S.R."/>
            <person name="Lipzen A."/>
            <person name="Sullivan W."/>
            <person name="Andreopoulos W.B."/>
            <person name="Clum A."/>
            <person name="Lindquist E."/>
            <person name="Daum C."/>
            <person name="Ramamoorthy G.K."/>
            <person name="Gryganskyi A."/>
            <person name="Culley D."/>
            <person name="Magnuson J.K."/>
            <person name="James T.Y."/>
            <person name="O'Malley M.A."/>
            <person name="Stajich J.E."/>
            <person name="Spatafora J.W."/>
            <person name="Visel A."/>
            <person name="Grigoriev I.V."/>
        </authorList>
    </citation>
    <scope>NUCLEOTIDE SEQUENCE [LARGE SCALE GENOMIC DNA]</scope>
    <source>
        <strain evidence="8">finn</strain>
    </source>
</reference>
<dbReference type="PANTHER" id="PTHR14296">
    <property type="entry name" value="REMODELING AND SPACING FACTOR 1"/>
    <property type="match status" value="1"/>
</dbReference>
<keyword evidence="8" id="KW-1185">Reference proteome</keyword>
<comment type="caution">
    <text evidence="7">The sequence shown here is derived from an EMBL/GenBank/DDBJ whole genome shotgun (WGS) entry which is preliminary data.</text>
</comment>
<evidence type="ECO:0000256" key="1">
    <source>
        <dbReference type="ARBA" id="ARBA00022723"/>
    </source>
</evidence>